<organism evidence="7 8">
    <name type="scientific">Salinimicrobium catena</name>
    <dbReference type="NCBI Taxonomy" id="390640"/>
    <lineage>
        <taxon>Bacteria</taxon>
        <taxon>Pseudomonadati</taxon>
        <taxon>Bacteroidota</taxon>
        <taxon>Flavobacteriia</taxon>
        <taxon>Flavobacteriales</taxon>
        <taxon>Flavobacteriaceae</taxon>
        <taxon>Salinimicrobium</taxon>
    </lineage>
</organism>
<evidence type="ECO:0000313" key="8">
    <source>
        <dbReference type="Proteomes" id="UP000199448"/>
    </source>
</evidence>
<evidence type="ECO:0000256" key="3">
    <source>
        <dbReference type="ARBA" id="ARBA00022989"/>
    </source>
</evidence>
<feature type="transmembrane region" description="Helical" evidence="5">
    <location>
        <begin position="62"/>
        <end position="81"/>
    </location>
</feature>
<dbReference type="PANTHER" id="PTHR31382:SF1">
    <property type="entry name" value="SODIUM ION_PROTON EXCHANGER (EUROFUNG)"/>
    <property type="match status" value="1"/>
</dbReference>
<dbReference type="InterPro" id="IPR006153">
    <property type="entry name" value="Cation/H_exchanger_TM"/>
</dbReference>
<dbReference type="GO" id="GO:0036376">
    <property type="term" value="P:sodium ion export across plasma membrane"/>
    <property type="evidence" value="ECO:0007669"/>
    <property type="project" value="InterPro"/>
</dbReference>
<evidence type="ECO:0000256" key="2">
    <source>
        <dbReference type="ARBA" id="ARBA00022692"/>
    </source>
</evidence>
<feature type="transmembrane region" description="Helical" evidence="5">
    <location>
        <begin position="93"/>
        <end position="114"/>
    </location>
</feature>
<feature type="transmembrane region" description="Helical" evidence="5">
    <location>
        <begin position="202"/>
        <end position="221"/>
    </location>
</feature>
<dbReference type="AlphaFoldDB" id="A0A1H5HVW4"/>
<dbReference type="Proteomes" id="UP000199448">
    <property type="component" value="Unassembled WGS sequence"/>
</dbReference>
<protein>
    <submittedName>
        <fullName evidence="7">Sodium/proton antiporter, CPA1 family</fullName>
    </submittedName>
</protein>
<feature type="transmembrane region" description="Helical" evidence="5">
    <location>
        <begin position="233"/>
        <end position="250"/>
    </location>
</feature>
<keyword evidence="8" id="KW-1185">Reference proteome</keyword>
<feature type="transmembrane region" description="Helical" evidence="5">
    <location>
        <begin position="343"/>
        <end position="364"/>
    </location>
</feature>
<dbReference type="GO" id="GO:0005886">
    <property type="term" value="C:plasma membrane"/>
    <property type="evidence" value="ECO:0007669"/>
    <property type="project" value="InterPro"/>
</dbReference>
<dbReference type="EMBL" id="FNUG01000001">
    <property type="protein sequence ID" value="SEE31950.1"/>
    <property type="molecule type" value="Genomic_DNA"/>
</dbReference>
<dbReference type="OrthoDB" id="9810860at2"/>
<dbReference type="GO" id="GO:0120029">
    <property type="term" value="P:proton export across plasma membrane"/>
    <property type="evidence" value="ECO:0007669"/>
    <property type="project" value="InterPro"/>
</dbReference>
<feature type="transmembrane region" description="Helical" evidence="5">
    <location>
        <begin position="120"/>
        <end position="143"/>
    </location>
</feature>
<dbReference type="STRING" id="390640.SAMN04488034_101257"/>
<comment type="subcellular location">
    <subcellularLocation>
        <location evidence="1">Membrane</location>
        <topology evidence="1">Multi-pass membrane protein</topology>
    </subcellularLocation>
</comment>
<dbReference type="Pfam" id="PF00999">
    <property type="entry name" value="Na_H_Exchanger"/>
    <property type="match status" value="1"/>
</dbReference>
<feature type="transmembrane region" description="Helical" evidence="5">
    <location>
        <begin position="284"/>
        <end position="303"/>
    </location>
</feature>
<evidence type="ECO:0000256" key="5">
    <source>
        <dbReference type="SAM" id="Phobius"/>
    </source>
</evidence>
<evidence type="ECO:0000256" key="4">
    <source>
        <dbReference type="ARBA" id="ARBA00023136"/>
    </source>
</evidence>
<evidence type="ECO:0000256" key="1">
    <source>
        <dbReference type="ARBA" id="ARBA00004141"/>
    </source>
</evidence>
<proteinExistence type="predicted"/>
<evidence type="ECO:0000313" key="7">
    <source>
        <dbReference type="EMBL" id="SEE31950.1"/>
    </source>
</evidence>
<keyword evidence="3 5" id="KW-1133">Transmembrane helix</keyword>
<dbReference type="RefSeq" id="WP_093110957.1">
    <property type="nucleotide sequence ID" value="NZ_FNGG01000001.1"/>
</dbReference>
<sequence length="418" mass="46371">MDLMTIIFFISILMILAGGFFRKIQDISVTEPLLALILGVVVGPDVLNLIKSSDPETEFKVLEIACQFTIAMALMATALRLPKHIFRKNATSLSNLVIFGMILMWLLGSGVFYFLFPNFTLFECLLIGAIVTPTDPVVASTLVTGRKAEKYLPAKLRNTLSFEAGVNDGLAYPIVFLVLYLMGAGSGDLGTWFTKVLLYESILSAILAYAVGYGCGFLMKITHKAGYLNAKTLLSFSIAVALLLLGGFHLLKMNPIIAVFVGGFAFAKDITAKEDLKEERIQETMERLTTIPVFFILGLMLPWQEWIKMGWTPVWIIVLILFLKRLPALLLLMPVMPQFRKKIYSVLIMGWFGPIGVAALYYAVLSKNKAHFEEAWIIPSLIVAASTVVHGLTSVPLEKIYHQQTEGTNERENLDSGE</sequence>
<keyword evidence="4 5" id="KW-0472">Membrane</keyword>
<feature type="transmembrane region" description="Helical" evidence="5">
    <location>
        <begin position="6"/>
        <end position="21"/>
    </location>
</feature>
<feature type="transmembrane region" description="Helical" evidence="5">
    <location>
        <begin position="164"/>
        <end position="182"/>
    </location>
</feature>
<feature type="transmembrane region" description="Helical" evidence="5">
    <location>
        <begin position="315"/>
        <end position="336"/>
    </location>
</feature>
<keyword evidence="2 5" id="KW-0812">Transmembrane</keyword>
<name>A0A1H5HVW4_9FLAO</name>
<feature type="transmembrane region" description="Helical" evidence="5">
    <location>
        <begin position="376"/>
        <end position="395"/>
    </location>
</feature>
<dbReference type="InterPro" id="IPR004712">
    <property type="entry name" value="Na+/H+_antiporter_fungi"/>
</dbReference>
<feature type="transmembrane region" description="Helical" evidence="5">
    <location>
        <begin position="33"/>
        <end position="50"/>
    </location>
</feature>
<evidence type="ECO:0000259" key="6">
    <source>
        <dbReference type="Pfam" id="PF00999"/>
    </source>
</evidence>
<dbReference type="PANTHER" id="PTHR31382">
    <property type="entry name" value="NA(+)/H(+) ANTIPORTER"/>
    <property type="match status" value="1"/>
</dbReference>
<gene>
    <name evidence="7" type="ORF">SAMN04488034_101257</name>
</gene>
<reference evidence="7 8" key="1">
    <citation type="submission" date="2016-10" db="EMBL/GenBank/DDBJ databases">
        <authorList>
            <person name="de Groot N.N."/>
        </authorList>
    </citation>
    <scope>NUCLEOTIDE SEQUENCE [LARGE SCALE GENOMIC DNA]</scope>
    <source>
        <strain evidence="7 8">DSM 23553</strain>
    </source>
</reference>
<dbReference type="GO" id="GO:0042391">
    <property type="term" value="P:regulation of membrane potential"/>
    <property type="evidence" value="ECO:0007669"/>
    <property type="project" value="InterPro"/>
</dbReference>
<feature type="domain" description="Cation/H+ exchanger transmembrane" evidence="6">
    <location>
        <begin position="14"/>
        <end position="397"/>
    </location>
</feature>
<feature type="transmembrane region" description="Helical" evidence="5">
    <location>
        <begin position="256"/>
        <end position="272"/>
    </location>
</feature>
<dbReference type="GO" id="GO:0015385">
    <property type="term" value="F:sodium:proton antiporter activity"/>
    <property type="evidence" value="ECO:0007669"/>
    <property type="project" value="InterPro"/>
</dbReference>
<accession>A0A1H5HVW4</accession>